<keyword evidence="1" id="KW-0472">Membrane</keyword>
<feature type="transmembrane region" description="Helical" evidence="1">
    <location>
        <begin position="84"/>
        <end position="105"/>
    </location>
</feature>
<proteinExistence type="predicted"/>
<dbReference type="Proteomes" id="UP001341281">
    <property type="component" value="Chromosome 02"/>
</dbReference>
<feature type="transmembrane region" description="Helical" evidence="1">
    <location>
        <begin position="212"/>
        <end position="234"/>
    </location>
</feature>
<dbReference type="EMBL" id="CP144746">
    <property type="protein sequence ID" value="WVZ59636.1"/>
    <property type="molecule type" value="Genomic_DNA"/>
</dbReference>
<evidence type="ECO:0000313" key="2">
    <source>
        <dbReference type="EMBL" id="WVZ59636.1"/>
    </source>
</evidence>
<keyword evidence="1" id="KW-0812">Transmembrane</keyword>
<keyword evidence="1" id="KW-1133">Transmembrane helix</keyword>
<dbReference type="AlphaFoldDB" id="A0AAQ3WFH2"/>
<organism evidence="2 3">
    <name type="scientific">Paspalum notatum var. saurae</name>
    <dbReference type="NCBI Taxonomy" id="547442"/>
    <lineage>
        <taxon>Eukaryota</taxon>
        <taxon>Viridiplantae</taxon>
        <taxon>Streptophyta</taxon>
        <taxon>Embryophyta</taxon>
        <taxon>Tracheophyta</taxon>
        <taxon>Spermatophyta</taxon>
        <taxon>Magnoliopsida</taxon>
        <taxon>Liliopsida</taxon>
        <taxon>Poales</taxon>
        <taxon>Poaceae</taxon>
        <taxon>PACMAD clade</taxon>
        <taxon>Panicoideae</taxon>
        <taxon>Andropogonodae</taxon>
        <taxon>Paspaleae</taxon>
        <taxon>Paspalinae</taxon>
        <taxon>Paspalum</taxon>
    </lineage>
</organism>
<name>A0AAQ3WFH2_PASNO</name>
<feature type="transmembrane region" description="Helical" evidence="1">
    <location>
        <begin position="183"/>
        <end position="200"/>
    </location>
</feature>
<keyword evidence="3" id="KW-1185">Reference proteome</keyword>
<protein>
    <submittedName>
        <fullName evidence="2">Uncharacterized protein</fullName>
    </submittedName>
</protein>
<sequence>MMVSAAARPCNAAGKLARGREEQGSPLLLDVEERRLEDDCTTEIAMKAAERATKFILRGLLILLGVYLFNSMRKYAVSYTGGDTGFSTFAVMVVAVPIAEIFCILGQLVGPIGSSSSAPCRACGYASATTRSNSSNEVDLEKGFMTTPQPAGVVVTNIIAKTKADMADADKVVMEMTVRIVKCIIKGMFALPWVYLVDLMRRYVATSDLEELFFTLTPLVILAASVTVFFCYWVEKLGECVHSPEPELINEDE</sequence>
<feature type="transmembrane region" description="Helical" evidence="1">
    <location>
        <begin position="55"/>
        <end position="72"/>
    </location>
</feature>
<accession>A0AAQ3WFH2</accession>
<evidence type="ECO:0000313" key="3">
    <source>
        <dbReference type="Proteomes" id="UP001341281"/>
    </source>
</evidence>
<evidence type="ECO:0000256" key="1">
    <source>
        <dbReference type="SAM" id="Phobius"/>
    </source>
</evidence>
<reference evidence="2 3" key="1">
    <citation type="submission" date="2024-02" db="EMBL/GenBank/DDBJ databases">
        <title>High-quality chromosome-scale genome assembly of Pensacola bahiagrass (Paspalum notatum Flugge var. saurae).</title>
        <authorList>
            <person name="Vega J.M."/>
            <person name="Podio M."/>
            <person name="Orjuela J."/>
            <person name="Siena L.A."/>
            <person name="Pessino S.C."/>
            <person name="Combes M.C."/>
            <person name="Mariac C."/>
            <person name="Albertini E."/>
            <person name="Pupilli F."/>
            <person name="Ortiz J.P.A."/>
            <person name="Leblanc O."/>
        </authorList>
    </citation>
    <scope>NUCLEOTIDE SEQUENCE [LARGE SCALE GENOMIC DNA]</scope>
    <source>
        <strain evidence="2">R1</strain>
        <tissue evidence="2">Leaf</tissue>
    </source>
</reference>
<gene>
    <name evidence="2" type="ORF">U9M48_009750</name>
</gene>